<keyword evidence="1" id="KW-0472">Membrane</keyword>
<dbReference type="AlphaFoldDB" id="A0A5J4N5X0"/>
<dbReference type="EMBL" id="QNGE01008055">
    <property type="protein sequence ID" value="KAA3670857.1"/>
    <property type="molecule type" value="Genomic_DNA"/>
</dbReference>
<sequence>MVEVCLPLTTDYDVSSAGFFWWQTFRLRFWVLRSYLTLNSWLISSITVFYAA</sequence>
<organism evidence="2 3">
    <name type="scientific">Paragonimus westermani</name>
    <dbReference type="NCBI Taxonomy" id="34504"/>
    <lineage>
        <taxon>Eukaryota</taxon>
        <taxon>Metazoa</taxon>
        <taxon>Spiralia</taxon>
        <taxon>Lophotrochozoa</taxon>
        <taxon>Platyhelminthes</taxon>
        <taxon>Trematoda</taxon>
        <taxon>Digenea</taxon>
        <taxon>Plagiorchiida</taxon>
        <taxon>Troglotremata</taxon>
        <taxon>Troglotrematidae</taxon>
        <taxon>Paragonimus</taxon>
    </lineage>
</organism>
<feature type="transmembrane region" description="Helical" evidence="1">
    <location>
        <begin position="30"/>
        <end position="51"/>
    </location>
</feature>
<reference evidence="2 3" key="1">
    <citation type="journal article" date="2019" name="Gigascience">
        <title>Whole-genome sequence of the oriental lung fluke Paragonimus westermani.</title>
        <authorList>
            <person name="Oey H."/>
            <person name="Zakrzewski M."/>
            <person name="Narain K."/>
            <person name="Devi K.R."/>
            <person name="Agatsuma T."/>
            <person name="Nawaratna S."/>
            <person name="Gobert G.N."/>
            <person name="Jones M.K."/>
            <person name="Ragan M.A."/>
            <person name="McManus D.P."/>
            <person name="Krause L."/>
        </authorList>
    </citation>
    <scope>NUCLEOTIDE SEQUENCE [LARGE SCALE GENOMIC DNA]</scope>
    <source>
        <strain evidence="2 3">IND2009</strain>
    </source>
</reference>
<protein>
    <submittedName>
        <fullName evidence="2">Uncharacterized protein</fullName>
    </submittedName>
</protein>
<dbReference type="Proteomes" id="UP000324629">
    <property type="component" value="Unassembled WGS sequence"/>
</dbReference>
<comment type="caution">
    <text evidence="2">The sequence shown here is derived from an EMBL/GenBank/DDBJ whole genome shotgun (WGS) entry which is preliminary data.</text>
</comment>
<accession>A0A5J4N5X0</accession>
<proteinExistence type="predicted"/>
<evidence type="ECO:0000256" key="1">
    <source>
        <dbReference type="SAM" id="Phobius"/>
    </source>
</evidence>
<keyword evidence="1" id="KW-0812">Transmembrane</keyword>
<evidence type="ECO:0000313" key="3">
    <source>
        <dbReference type="Proteomes" id="UP000324629"/>
    </source>
</evidence>
<gene>
    <name evidence="2" type="ORF">DEA37_0008230</name>
</gene>
<keyword evidence="3" id="KW-1185">Reference proteome</keyword>
<keyword evidence="1" id="KW-1133">Transmembrane helix</keyword>
<evidence type="ECO:0000313" key="2">
    <source>
        <dbReference type="EMBL" id="KAA3670857.1"/>
    </source>
</evidence>
<name>A0A5J4N5X0_9TREM</name>